<protein>
    <submittedName>
        <fullName evidence="1">Uncharacterized protein</fullName>
    </submittedName>
</protein>
<accession>A0A9X0DH61</accession>
<dbReference type="Proteomes" id="UP001152300">
    <property type="component" value="Unassembled WGS sequence"/>
</dbReference>
<sequence>MSDIPYLFVSEKQAITTEAWCSHLSENPETYKNCVVRSLTHVKNLNSWVEHEYLQVVIERTDTQLRTRIIAERNTEQDQVIIGQWKPMKWSSSSLASATFWTSSSSSSGGNGSVKGELPLPLYSLKLKSDKLKVIDLAKFLKLTTTRGGKYSILRGRHCYWFAMTAYKAIQNSFICSEKLWSFARWRGQKLIFKGAGNKDATKFNVARDHTMEYAPGGPKPDWKFLEAIYKDVIRLDADSKESSDDIIDNKLTELVMDDSTNKTTISELEKSNSESISESLDLDSIHDAVIQNSESVRYREVYDKFEQNNPVAAITLPESPEELLLPENFIALAPSEAEQQKIEDILKVMVGGVLEAYQNDQ</sequence>
<proteinExistence type="predicted"/>
<comment type="caution">
    <text evidence="1">The sequence shown here is derived from an EMBL/GenBank/DDBJ whole genome shotgun (WGS) entry which is preliminary data.</text>
</comment>
<organism evidence="1 2">
    <name type="scientific">Sclerotinia nivalis</name>
    <dbReference type="NCBI Taxonomy" id="352851"/>
    <lineage>
        <taxon>Eukaryota</taxon>
        <taxon>Fungi</taxon>
        <taxon>Dikarya</taxon>
        <taxon>Ascomycota</taxon>
        <taxon>Pezizomycotina</taxon>
        <taxon>Leotiomycetes</taxon>
        <taxon>Helotiales</taxon>
        <taxon>Sclerotiniaceae</taxon>
        <taxon>Sclerotinia</taxon>
    </lineage>
</organism>
<keyword evidence="2" id="KW-1185">Reference proteome</keyword>
<evidence type="ECO:0000313" key="2">
    <source>
        <dbReference type="Proteomes" id="UP001152300"/>
    </source>
</evidence>
<name>A0A9X0DH61_9HELO</name>
<dbReference type="EMBL" id="JAPEIS010000013">
    <property type="protein sequence ID" value="KAJ8060618.1"/>
    <property type="molecule type" value="Genomic_DNA"/>
</dbReference>
<evidence type="ECO:0000313" key="1">
    <source>
        <dbReference type="EMBL" id="KAJ8060618.1"/>
    </source>
</evidence>
<dbReference type="OrthoDB" id="4895350at2759"/>
<gene>
    <name evidence="1" type="ORF">OCU04_010928</name>
</gene>
<dbReference type="AlphaFoldDB" id="A0A9X0DH61"/>
<reference evidence="1" key="1">
    <citation type="submission" date="2022-11" db="EMBL/GenBank/DDBJ databases">
        <title>Genome Resource of Sclerotinia nivalis Strain SnTB1, a Plant Pathogen Isolated from American Ginseng.</title>
        <authorList>
            <person name="Fan S."/>
        </authorList>
    </citation>
    <scope>NUCLEOTIDE SEQUENCE</scope>
    <source>
        <strain evidence="1">SnTB1</strain>
    </source>
</reference>